<accession>A0A6A1Q9W7</accession>
<dbReference type="GO" id="GO:0005829">
    <property type="term" value="C:cytosol"/>
    <property type="evidence" value="ECO:0007669"/>
    <property type="project" value="TreeGrafter"/>
</dbReference>
<dbReference type="SMART" id="SM01100">
    <property type="entry name" value="CRAL_TRIO_N"/>
    <property type="match status" value="1"/>
</dbReference>
<dbReference type="Pfam" id="PF03765">
    <property type="entry name" value="CRAL_TRIO_N"/>
    <property type="match status" value="1"/>
</dbReference>
<protein>
    <recommendedName>
        <fullName evidence="1">GOLD domain-containing protein</fullName>
    </recommendedName>
</protein>
<dbReference type="EMBL" id="SGJD01000402">
    <property type="protein sequence ID" value="KAB0405302.1"/>
    <property type="molecule type" value="Genomic_DNA"/>
</dbReference>
<dbReference type="SUPFAM" id="SSF46938">
    <property type="entry name" value="CRAL/TRIO N-terminal domain"/>
    <property type="match status" value="1"/>
</dbReference>
<evidence type="ECO:0000313" key="3">
    <source>
        <dbReference type="Proteomes" id="UP000437017"/>
    </source>
</evidence>
<feature type="domain" description="GOLD" evidence="1">
    <location>
        <begin position="234"/>
        <end position="265"/>
    </location>
</feature>
<proteinExistence type="predicted"/>
<organism evidence="2 3">
    <name type="scientific">Balaenoptera physalus</name>
    <name type="common">Fin whale</name>
    <name type="synonym">Balaena physalus</name>
    <dbReference type="NCBI Taxonomy" id="9770"/>
    <lineage>
        <taxon>Eukaryota</taxon>
        <taxon>Metazoa</taxon>
        <taxon>Chordata</taxon>
        <taxon>Craniata</taxon>
        <taxon>Vertebrata</taxon>
        <taxon>Euteleostomi</taxon>
        <taxon>Mammalia</taxon>
        <taxon>Eutheria</taxon>
        <taxon>Laurasiatheria</taxon>
        <taxon>Artiodactyla</taxon>
        <taxon>Whippomorpha</taxon>
        <taxon>Cetacea</taxon>
        <taxon>Mysticeti</taxon>
        <taxon>Balaenopteridae</taxon>
        <taxon>Balaenoptera</taxon>
    </lineage>
</organism>
<dbReference type="OrthoDB" id="1434354at2759"/>
<evidence type="ECO:0000313" key="2">
    <source>
        <dbReference type="EMBL" id="KAB0405302.1"/>
    </source>
</evidence>
<evidence type="ECO:0000259" key="1">
    <source>
        <dbReference type="PROSITE" id="PS50866"/>
    </source>
</evidence>
<dbReference type="PROSITE" id="PS50866">
    <property type="entry name" value="GOLD"/>
    <property type="match status" value="1"/>
</dbReference>
<dbReference type="InterPro" id="IPR051064">
    <property type="entry name" value="SEC14/CRAL-TRIO_domain"/>
</dbReference>
<keyword evidence="3" id="KW-1185">Reference proteome</keyword>
<dbReference type="SUPFAM" id="SSF52087">
    <property type="entry name" value="CRAL/TRIO domain"/>
    <property type="match status" value="1"/>
</dbReference>
<dbReference type="SUPFAM" id="SSF101576">
    <property type="entry name" value="Supernatant protein factor (SPF), C-terminal domain"/>
    <property type="match status" value="1"/>
</dbReference>
<gene>
    <name evidence="2" type="ORF">E2I00_010004</name>
</gene>
<dbReference type="Proteomes" id="UP000437017">
    <property type="component" value="Unassembled WGS sequence"/>
</dbReference>
<dbReference type="Gene3D" id="3.40.525.10">
    <property type="entry name" value="CRAL-TRIO lipid binding domain"/>
    <property type="match status" value="2"/>
</dbReference>
<sequence length="285" mass="32364">MIPGKFRENVQDVLPTLPNPDDYFLLRWLRARSFDLQKSEAMLRKHVEVRKQKDIDNIMSWQPPEVVQQYLSGGMCGYDLDGCPIWYDIIGPLDAKGLLLSATKQDLVKTKMRDCELLLRECACQTEKTARAVMKSCLVVILFSPSFPLLPANWKEVLLKHVSPDQLPVEYGGTMTDPDGDPKCKSKINYGGDIPKKYYVRDQTKMGERQRAGEMTEVLANQRYNAHLVPEDGTLTCSDPGIYVLRFDNTYSFIHAKKVSFTVEVLLPDKASEEKMKQLGAVTPK</sequence>
<dbReference type="InterPro" id="IPR009038">
    <property type="entry name" value="GOLD_dom"/>
</dbReference>
<comment type="caution">
    <text evidence="2">The sequence shown here is derived from an EMBL/GenBank/DDBJ whole genome shotgun (WGS) entry which is preliminary data.</text>
</comment>
<dbReference type="InterPro" id="IPR036865">
    <property type="entry name" value="CRAL-TRIO_dom_sf"/>
</dbReference>
<dbReference type="AlphaFoldDB" id="A0A6A1Q9W7"/>
<dbReference type="Gene3D" id="2.60.120.680">
    <property type="entry name" value="GOLD domain"/>
    <property type="match status" value="1"/>
</dbReference>
<dbReference type="PANTHER" id="PTHR23324:SF90">
    <property type="entry name" value="SEC14-LIKE PROTEIN 2"/>
    <property type="match status" value="1"/>
</dbReference>
<dbReference type="InterPro" id="IPR036598">
    <property type="entry name" value="GOLD_dom_sf"/>
</dbReference>
<reference evidence="2 3" key="1">
    <citation type="journal article" date="2019" name="PLoS ONE">
        <title>Genomic analyses reveal an absence of contemporary introgressive admixture between fin whales and blue whales, despite known hybrids.</title>
        <authorList>
            <person name="Westbury M.V."/>
            <person name="Petersen B."/>
            <person name="Lorenzen E.D."/>
        </authorList>
    </citation>
    <scope>NUCLEOTIDE SEQUENCE [LARGE SCALE GENOMIC DNA]</scope>
    <source>
        <strain evidence="2">FinWhale-01</strain>
    </source>
</reference>
<dbReference type="InterPro" id="IPR036273">
    <property type="entry name" value="CRAL/TRIO_N_dom_sf"/>
</dbReference>
<dbReference type="PANTHER" id="PTHR23324">
    <property type="entry name" value="SEC14 RELATED PROTEIN"/>
    <property type="match status" value="1"/>
</dbReference>
<dbReference type="InterPro" id="IPR011074">
    <property type="entry name" value="CRAL/TRIO_N_dom"/>
</dbReference>
<name>A0A6A1Q9W7_BALPH</name>